<comment type="caution">
    <text evidence="1">The sequence shown here is derived from an EMBL/GenBank/DDBJ whole genome shotgun (WGS) entry which is preliminary data.</text>
</comment>
<accession>A0ABR3MXL2</accession>
<gene>
    <name evidence="1" type="ORF">QQF64_031664</name>
</gene>
<keyword evidence="2" id="KW-1185">Reference proteome</keyword>
<dbReference type="EMBL" id="JAYMGO010000008">
    <property type="protein sequence ID" value="KAL1269375.1"/>
    <property type="molecule type" value="Genomic_DNA"/>
</dbReference>
<reference evidence="1 2" key="1">
    <citation type="submission" date="2023-09" db="EMBL/GenBank/DDBJ databases">
        <authorList>
            <person name="Wang M."/>
        </authorList>
    </citation>
    <scope>NUCLEOTIDE SEQUENCE [LARGE SCALE GENOMIC DNA]</scope>
    <source>
        <strain evidence="1">GT-2023</strain>
        <tissue evidence="1">Liver</tissue>
    </source>
</reference>
<dbReference type="Proteomes" id="UP001558613">
    <property type="component" value="Unassembled WGS sequence"/>
</dbReference>
<evidence type="ECO:0000313" key="1">
    <source>
        <dbReference type="EMBL" id="KAL1269375.1"/>
    </source>
</evidence>
<proteinExistence type="predicted"/>
<evidence type="ECO:0000313" key="2">
    <source>
        <dbReference type="Proteomes" id="UP001558613"/>
    </source>
</evidence>
<sequence length="90" mass="10085">MDISRVAETERVCLRESLARLTLNYHSIKSSDSENHGVFRPRVYGRHVRLQNLPATSVERLGKKSQMVARGQFLLSPFAADGAGDFLLVL</sequence>
<name>A0ABR3MXL2_9TELE</name>
<protein>
    <submittedName>
        <fullName evidence="1">Uncharacterized protein</fullName>
    </submittedName>
</protein>
<organism evidence="1 2">
    <name type="scientific">Cirrhinus molitorella</name>
    <name type="common">mud carp</name>
    <dbReference type="NCBI Taxonomy" id="172907"/>
    <lineage>
        <taxon>Eukaryota</taxon>
        <taxon>Metazoa</taxon>
        <taxon>Chordata</taxon>
        <taxon>Craniata</taxon>
        <taxon>Vertebrata</taxon>
        <taxon>Euteleostomi</taxon>
        <taxon>Actinopterygii</taxon>
        <taxon>Neopterygii</taxon>
        <taxon>Teleostei</taxon>
        <taxon>Ostariophysi</taxon>
        <taxon>Cypriniformes</taxon>
        <taxon>Cyprinidae</taxon>
        <taxon>Labeoninae</taxon>
        <taxon>Labeonini</taxon>
        <taxon>Cirrhinus</taxon>
    </lineage>
</organism>